<evidence type="ECO:0000313" key="1">
    <source>
        <dbReference type="EMBL" id="KAK0709953.1"/>
    </source>
</evidence>
<gene>
    <name evidence="1" type="ORF">B0T26DRAFT_653618</name>
</gene>
<dbReference type="PANTHER" id="PTHR37844">
    <property type="entry name" value="SER/THR PROTEIN PHOSPHATASE SUPERFAMILY (AFU_ORTHOLOGUE AFUA_1G14840)"/>
    <property type="match status" value="1"/>
</dbReference>
<dbReference type="RefSeq" id="XP_060293257.1">
    <property type="nucleotide sequence ID" value="XM_060438474.1"/>
</dbReference>
<dbReference type="EMBL" id="JAUIRO010000006">
    <property type="protein sequence ID" value="KAK0709953.1"/>
    <property type="molecule type" value="Genomic_DNA"/>
</dbReference>
<proteinExistence type="predicted"/>
<evidence type="ECO:0008006" key="3">
    <source>
        <dbReference type="Google" id="ProtNLM"/>
    </source>
</evidence>
<dbReference type="AlphaFoldDB" id="A0AA40DS48"/>
<accession>A0AA40DS48</accession>
<reference evidence="1" key="1">
    <citation type="submission" date="2023-06" db="EMBL/GenBank/DDBJ databases">
        <title>Genome-scale phylogeny and comparative genomics of the fungal order Sordariales.</title>
        <authorList>
            <consortium name="Lawrence Berkeley National Laboratory"/>
            <person name="Hensen N."/>
            <person name="Bonometti L."/>
            <person name="Westerberg I."/>
            <person name="Brannstrom I.O."/>
            <person name="Guillou S."/>
            <person name="Cros-Aarteil S."/>
            <person name="Calhoun S."/>
            <person name="Haridas S."/>
            <person name="Kuo A."/>
            <person name="Mondo S."/>
            <person name="Pangilinan J."/>
            <person name="Riley R."/>
            <person name="LaButti K."/>
            <person name="Andreopoulos B."/>
            <person name="Lipzen A."/>
            <person name="Chen C."/>
            <person name="Yanf M."/>
            <person name="Daum C."/>
            <person name="Ng V."/>
            <person name="Clum A."/>
            <person name="Steindorff A."/>
            <person name="Ohm R."/>
            <person name="Martin F."/>
            <person name="Silar P."/>
            <person name="Natvig D."/>
            <person name="Lalanne C."/>
            <person name="Gautier V."/>
            <person name="Ament-velasquez S.L."/>
            <person name="Kruys A."/>
            <person name="Hutchinson M.I."/>
            <person name="Powell A.J."/>
            <person name="Barry K."/>
            <person name="Miller A.N."/>
            <person name="Grigoriev I.V."/>
            <person name="Debuchy R."/>
            <person name="Gladieux P."/>
            <person name="Thoren M.H."/>
            <person name="Johannesson H."/>
        </authorList>
    </citation>
    <scope>NUCLEOTIDE SEQUENCE</scope>
    <source>
        <strain evidence="1">SMH2392-1A</strain>
    </source>
</reference>
<comment type="caution">
    <text evidence="1">The sequence shown here is derived from an EMBL/GenBank/DDBJ whole genome shotgun (WGS) entry which is preliminary data.</text>
</comment>
<dbReference type="GeneID" id="85321744"/>
<dbReference type="PANTHER" id="PTHR37844:SF2">
    <property type="entry name" value="SER_THR PROTEIN PHOSPHATASE SUPERFAMILY (AFU_ORTHOLOGUE AFUA_1G14840)"/>
    <property type="match status" value="1"/>
</dbReference>
<keyword evidence="2" id="KW-1185">Reference proteome</keyword>
<organism evidence="1 2">
    <name type="scientific">Lasiosphaeria miniovina</name>
    <dbReference type="NCBI Taxonomy" id="1954250"/>
    <lineage>
        <taxon>Eukaryota</taxon>
        <taxon>Fungi</taxon>
        <taxon>Dikarya</taxon>
        <taxon>Ascomycota</taxon>
        <taxon>Pezizomycotina</taxon>
        <taxon>Sordariomycetes</taxon>
        <taxon>Sordariomycetidae</taxon>
        <taxon>Sordariales</taxon>
        <taxon>Lasiosphaeriaceae</taxon>
        <taxon>Lasiosphaeria</taxon>
    </lineage>
</organism>
<protein>
    <recommendedName>
        <fullName evidence="3">Calcineurin-like phosphoesterase domain-containing protein</fullName>
    </recommendedName>
</protein>
<dbReference type="Proteomes" id="UP001172101">
    <property type="component" value="Unassembled WGS sequence"/>
</dbReference>
<sequence>MVAIRILSDLHLEMPETKSYDTFAITPKAPYLALLGDISWVKNKEQFTEFLIRQLTLFKVVFLLLEDHEAYQPSWADAKSFLRDVEDLARKQQLEDEGLGQIIALNRRHKSSPISSGFSLT</sequence>
<name>A0AA40DS48_9PEZI</name>
<evidence type="ECO:0000313" key="2">
    <source>
        <dbReference type="Proteomes" id="UP001172101"/>
    </source>
</evidence>